<protein>
    <submittedName>
        <fullName evidence="2">Uncharacterized protein</fullName>
    </submittedName>
</protein>
<keyword evidence="1" id="KW-1133">Transmembrane helix</keyword>
<feature type="transmembrane region" description="Helical" evidence="1">
    <location>
        <begin position="244"/>
        <end position="268"/>
    </location>
</feature>
<organism evidence="2 3">
    <name type="scientific">Rosistilla oblonga</name>
    <dbReference type="NCBI Taxonomy" id="2527990"/>
    <lineage>
        <taxon>Bacteria</taxon>
        <taxon>Pseudomonadati</taxon>
        <taxon>Planctomycetota</taxon>
        <taxon>Planctomycetia</taxon>
        <taxon>Pirellulales</taxon>
        <taxon>Pirellulaceae</taxon>
        <taxon>Rosistilla</taxon>
    </lineage>
</organism>
<reference evidence="2 3" key="1">
    <citation type="submission" date="2019-02" db="EMBL/GenBank/DDBJ databases">
        <title>Deep-cultivation of Planctomycetes and their phenomic and genomic characterization uncovers novel biology.</title>
        <authorList>
            <person name="Wiegand S."/>
            <person name="Jogler M."/>
            <person name="Boedeker C."/>
            <person name="Pinto D."/>
            <person name="Vollmers J."/>
            <person name="Rivas-Marin E."/>
            <person name="Kohn T."/>
            <person name="Peeters S.H."/>
            <person name="Heuer A."/>
            <person name="Rast P."/>
            <person name="Oberbeckmann S."/>
            <person name="Bunk B."/>
            <person name="Jeske O."/>
            <person name="Meyerdierks A."/>
            <person name="Storesund J.E."/>
            <person name="Kallscheuer N."/>
            <person name="Luecker S."/>
            <person name="Lage O.M."/>
            <person name="Pohl T."/>
            <person name="Merkel B.J."/>
            <person name="Hornburger P."/>
            <person name="Mueller R.-W."/>
            <person name="Bruemmer F."/>
            <person name="Labrenz M."/>
            <person name="Spormann A.M."/>
            <person name="Op den Camp H."/>
            <person name="Overmann J."/>
            <person name="Amann R."/>
            <person name="Jetten M.S.M."/>
            <person name="Mascher T."/>
            <person name="Medema M.H."/>
            <person name="Devos D.P."/>
            <person name="Kaster A.-K."/>
            <person name="Ovreas L."/>
            <person name="Rohde M."/>
            <person name="Galperin M.Y."/>
            <person name="Jogler C."/>
        </authorList>
    </citation>
    <scope>NUCLEOTIDE SEQUENCE [LARGE SCALE GENOMIC DNA]</scope>
    <source>
        <strain evidence="2 3">Mal33</strain>
    </source>
</reference>
<sequence>MQSIQVEYKAPTNIPNPRLLESEIERQIRKHLKSITDVPVRDVDLKLQITQLEIRADKGTVGMIVQGAINGLQVERTVSRTDWPRRSVEPQKVLDNLISKAFKNSATLLVRLIFPSTMTRAVGNRRVSEYALRAFHECLAEVRIEIDSAIGRRPSSGQPQWQMTKSIAWKASLLAAAVVALVYWYRQGSFVDEVRPGFGCILITFGTLGCVIGAGIATLPTRFFQSEKAGRNLVKLVGVKSPTAIRVVASGIALVSTLLVVVGGYWLMFE</sequence>
<evidence type="ECO:0000256" key="1">
    <source>
        <dbReference type="SAM" id="Phobius"/>
    </source>
</evidence>
<keyword evidence="3" id="KW-1185">Reference proteome</keyword>
<dbReference type="EMBL" id="CP036318">
    <property type="protein sequence ID" value="QDV58531.1"/>
    <property type="molecule type" value="Genomic_DNA"/>
</dbReference>
<feature type="transmembrane region" description="Helical" evidence="1">
    <location>
        <begin position="167"/>
        <end position="185"/>
    </location>
</feature>
<keyword evidence="1" id="KW-0812">Transmembrane</keyword>
<gene>
    <name evidence="2" type="ORF">Mal33_45540</name>
</gene>
<name>A0A518IZM1_9BACT</name>
<dbReference type="Proteomes" id="UP000316770">
    <property type="component" value="Chromosome"/>
</dbReference>
<accession>A0A518IZM1</accession>
<feature type="transmembrane region" description="Helical" evidence="1">
    <location>
        <begin position="197"/>
        <end position="223"/>
    </location>
</feature>
<keyword evidence="1" id="KW-0472">Membrane</keyword>
<evidence type="ECO:0000313" key="3">
    <source>
        <dbReference type="Proteomes" id="UP000316770"/>
    </source>
</evidence>
<dbReference type="AlphaFoldDB" id="A0A518IZM1"/>
<evidence type="ECO:0000313" key="2">
    <source>
        <dbReference type="EMBL" id="QDV58531.1"/>
    </source>
</evidence>
<proteinExistence type="predicted"/>